<organism evidence="1 2">
    <name type="scientific">Roseofilum reptotaenium AO1-A</name>
    <dbReference type="NCBI Taxonomy" id="1925591"/>
    <lineage>
        <taxon>Bacteria</taxon>
        <taxon>Bacillati</taxon>
        <taxon>Cyanobacteriota</taxon>
        <taxon>Cyanophyceae</taxon>
        <taxon>Desertifilales</taxon>
        <taxon>Desertifilaceae</taxon>
        <taxon>Roseofilum</taxon>
    </lineage>
</organism>
<dbReference type="STRING" id="1925591.BI308_08025"/>
<evidence type="ECO:0000313" key="1">
    <source>
        <dbReference type="EMBL" id="OJJ26122.1"/>
    </source>
</evidence>
<comment type="caution">
    <text evidence="1">The sequence shown here is derived from an EMBL/GenBank/DDBJ whole genome shotgun (WGS) entry which is preliminary data.</text>
</comment>
<dbReference type="EMBL" id="MLAW01000010">
    <property type="protein sequence ID" value="OJJ26122.1"/>
    <property type="molecule type" value="Genomic_DNA"/>
</dbReference>
<evidence type="ECO:0000313" key="2">
    <source>
        <dbReference type="Proteomes" id="UP000183940"/>
    </source>
</evidence>
<name>A0A1L9QU04_9CYAN</name>
<proteinExistence type="predicted"/>
<sequence length="75" mass="8317">MGNWIVDVKKTEIIAFEMMSNGGSRRIRESMRLPGLAIGLLEMGLERDRTSDNTTVGTWFLAQLQNSSTTNPSGE</sequence>
<keyword evidence="2" id="KW-1185">Reference proteome</keyword>
<reference evidence="1" key="1">
    <citation type="submission" date="2016-10" db="EMBL/GenBank/DDBJ databases">
        <title>CRISPR-Cas defence system in Roseofilum reptotaenium: evidence of a bacteriophage-cyanobacterium arms race in the coral black band disease.</title>
        <authorList>
            <person name="Buerger P."/>
            <person name="Wood-Charlson E.M."/>
            <person name="Weynberg K.D."/>
            <person name="Willis B."/>
            <person name="Van Oppen M.J."/>
        </authorList>
    </citation>
    <scope>NUCLEOTIDE SEQUENCE [LARGE SCALE GENOMIC DNA]</scope>
    <source>
        <strain evidence="1">AO1-A</strain>
    </source>
</reference>
<protein>
    <submittedName>
        <fullName evidence="1">Uncharacterized protein</fullName>
    </submittedName>
</protein>
<accession>A0A1L9QU04</accession>
<gene>
    <name evidence="1" type="ORF">BI308_08025</name>
</gene>
<dbReference type="AlphaFoldDB" id="A0A1L9QU04"/>
<dbReference type="Proteomes" id="UP000183940">
    <property type="component" value="Unassembled WGS sequence"/>
</dbReference>